<feature type="DNA-binding region" description="OmpR/PhoB-type" evidence="5">
    <location>
        <begin position="122"/>
        <end position="222"/>
    </location>
</feature>
<dbReference type="PANTHER" id="PTHR48111">
    <property type="entry name" value="REGULATOR OF RPOS"/>
    <property type="match status" value="1"/>
</dbReference>
<comment type="caution">
    <text evidence="8">The sequence shown here is derived from an EMBL/GenBank/DDBJ whole genome shotgun (WGS) entry which is preliminary data.</text>
</comment>
<evidence type="ECO:0000256" key="2">
    <source>
        <dbReference type="ARBA" id="ARBA00023012"/>
    </source>
</evidence>
<keyword evidence="1 4" id="KW-0597">Phosphoprotein</keyword>
<dbReference type="Pfam" id="PF00072">
    <property type="entry name" value="Response_reg"/>
    <property type="match status" value="1"/>
</dbReference>
<feature type="modified residue" description="4-aspartylphosphate" evidence="4">
    <location>
        <position position="52"/>
    </location>
</feature>
<gene>
    <name evidence="8" type="ORF">N180_07790</name>
</gene>
<dbReference type="GO" id="GO:0032993">
    <property type="term" value="C:protein-DNA complex"/>
    <property type="evidence" value="ECO:0007669"/>
    <property type="project" value="TreeGrafter"/>
</dbReference>
<evidence type="ECO:0000313" key="9">
    <source>
        <dbReference type="Proteomes" id="UP000028007"/>
    </source>
</evidence>
<name>A0A081PL06_9SPHI</name>
<evidence type="ECO:0000256" key="1">
    <source>
        <dbReference type="ARBA" id="ARBA00022553"/>
    </source>
</evidence>
<dbReference type="SMART" id="SM00448">
    <property type="entry name" value="REC"/>
    <property type="match status" value="1"/>
</dbReference>
<dbReference type="InterPro" id="IPR039420">
    <property type="entry name" value="WalR-like"/>
</dbReference>
<dbReference type="PANTHER" id="PTHR48111:SF40">
    <property type="entry name" value="PHOSPHATE REGULON TRANSCRIPTIONAL REGULATORY PROTEIN PHOB"/>
    <property type="match status" value="1"/>
</dbReference>
<dbReference type="GO" id="GO:0006355">
    <property type="term" value="P:regulation of DNA-templated transcription"/>
    <property type="evidence" value="ECO:0007669"/>
    <property type="project" value="InterPro"/>
</dbReference>
<dbReference type="eggNOG" id="COG0745">
    <property type="taxonomic scope" value="Bacteria"/>
</dbReference>
<dbReference type="SUPFAM" id="SSF52172">
    <property type="entry name" value="CheY-like"/>
    <property type="match status" value="1"/>
</dbReference>
<dbReference type="Proteomes" id="UP000028007">
    <property type="component" value="Unassembled WGS sequence"/>
</dbReference>
<dbReference type="CDD" id="cd00383">
    <property type="entry name" value="trans_reg_C"/>
    <property type="match status" value="1"/>
</dbReference>
<reference evidence="8 9" key="1">
    <citation type="journal article" date="1992" name="Int. J. Syst. Bacteriol.">
        <title>Sphingobacterium antarcticus sp. nov. a Psychrotrophic Bacterium from the Soils of Schirmacher Oasis, Antarctica.</title>
        <authorList>
            <person name="Shivaji S."/>
            <person name="Ray M.K."/>
            <person name="Rao N.S."/>
            <person name="Saiserr L."/>
            <person name="Jagannadham M.V."/>
            <person name="Kumar G.S."/>
            <person name="Reddy G."/>
            <person name="Bhargava P.M."/>
        </authorList>
    </citation>
    <scope>NUCLEOTIDE SEQUENCE [LARGE SCALE GENOMIC DNA]</scope>
    <source>
        <strain evidence="8 9">4BY</strain>
    </source>
</reference>
<dbReference type="SMART" id="SM00862">
    <property type="entry name" value="Trans_reg_C"/>
    <property type="match status" value="1"/>
</dbReference>
<dbReference type="InterPro" id="IPR001867">
    <property type="entry name" value="OmpR/PhoB-type_DNA-bd"/>
</dbReference>
<dbReference type="AlphaFoldDB" id="A0A081PL06"/>
<evidence type="ECO:0000256" key="4">
    <source>
        <dbReference type="PROSITE-ProRule" id="PRU00169"/>
    </source>
</evidence>
<sequence>MMNVLYIEDEQGLAKIVADSLLYKGYKVSHFTNATEALGSFNAEKPDIIVLDIMMPETDGFTLASKIRETDLKIPIIFVTARTQTKDVVHGFEIGANDYLKKPFSIDELIVRMNFQLKLRNPDLIKRDMIGKYFADFKNQRLILDDKYIRLSYRESELLKKLFENKNSILKRKEILEEFWDYESFFTGRSLDVFISRLRAHLKEDPTVSIVNVRGAGYMLIIRPGE</sequence>
<proteinExistence type="predicted"/>
<dbReference type="Pfam" id="PF00486">
    <property type="entry name" value="Trans_reg_C"/>
    <property type="match status" value="1"/>
</dbReference>
<dbReference type="CDD" id="cd17574">
    <property type="entry name" value="REC_OmpR"/>
    <property type="match status" value="1"/>
</dbReference>
<dbReference type="PROSITE" id="PS51755">
    <property type="entry name" value="OMPR_PHOB"/>
    <property type="match status" value="1"/>
</dbReference>
<keyword evidence="2" id="KW-0902">Two-component regulatory system</keyword>
<dbReference type="EMBL" id="JNFF01000017">
    <property type="protein sequence ID" value="KEQ31379.1"/>
    <property type="molecule type" value="Genomic_DNA"/>
</dbReference>
<evidence type="ECO:0000313" key="8">
    <source>
        <dbReference type="EMBL" id="KEQ31379.1"/>
    </source>
</evidence>
<organism evidence="8 9">
    <name type="scientific">Pedobacter antarcticus 4BY</name>
    <dbReference type="NCBI Taxonomy" id="1358423"/>
    <lineage>
        <taxon>Bacteria</taxon>
        <taxon>Pseudomonadati</taxon>
        <taxon>Bacteroidota</taxon>
        <taxon>Sphingobacteriia</taxon>
        <taxon>Sphingobacteriales</taxon>
        <taxon>Sphingobacteriaceae</taxon>
        <taxon>Pedobacter</taxon>
    </lineage>
</organism>
<keyword evidence="3 5" id="KW-0238">DNA-binding</keyword>
<dbReference type="InterPro" id="IPR011006">
    <property type="entry name" value="CheY-like_superfamily"/>
</dbReference>
<dbReference type="OrthoDB" id="9790442at2"/>
<dbReference type="Gene3D" id="6.10.250.690">
    <property type="match status" value="1"/>
</dbReference>
<evidence type="ECO:0000256" key="5">
    <source>
        <dbReference type="PROSITE-ProRule" id="PRU01091"/>
    </source>
</evidence>
<evidence type="ECO:0000259" key="6">
    <source>
        <dbReference type="PROSITE" id="PS50110"/>
    </source>
</evidence>
<dbReference type="PROSITE" id="PS50110">
    <property type="entry name" value="RESPONSE_REGULATORY"/>
    <property type="match status" value="1"/>
</dbReference>
<dbReference type="GO" id="GO:0000156">
    <property type="term" value="F:phosphorelay response regulator activity"/>
    <property type="evidence" value="ECO:0007669"/>
    <property type="project" value="TreeGrafter"/>
</dbReference>
<dbReference type="InterPro" id="IPR001789">
    <property type="entry name" value="Sig_transdc_resp-reg_receiver"/>
</dbReference>
<evidence type="ECO:0000256" key="3">
    <source>
        <dbReference type="ARBA" id="ARBA00023125"/>
    </source>
</evidence>
<feature type="domain" description="Response regulatory" evidence="6">
    <location>
        <begin position="3"/>
        <end position="117"/>
    </location>
</feature>
<feature type="domain" description="OmpR/PhoB-type" evidence="7">
    <location>
        <begin position="122"/>
        <end position="222"/>
    </location>
</feature>
<dbReference type="Gene3D" id="1.10.10.10">
    <property type="entry name" value="Winged helix-like DNA-binding domain superfamily/Winged helix DNA-binding domain"/>
    <property type="match status" value="1"/>
</dbReference>
<accession>A0A081PL06</accession>
<dbReference type="InterPro" id="IPR036388">
    <property type="entry name" value="WH-like_DNA-bd_sf"/>
</dbReference>
<dbReference type="GO" id="GO:0005829">
    <property type="term" value="C:cytosol"/>
    <property type="evidence" value="ECO:0007669"/>
    <property type="project" value="TreeGrafter"/>
</dbReference>
<protein>
    <submittedName>
        <fullName evidence="8">Transcriptional regulator</fullName>
    </submittedName>
</protein>
<evidence type="ECO:0000259" key="7">
    <source>
        <dbReference type="PROSITE" id="PS51755"/>
    </source>
</evidence>
<dbReference type="GO" id="GO:0000976">
    <property type="term" value="F:transcription cis-regulatory region binding"/>
    <property type="evidence" value="ECO:0007669"/>
    <property type="project" value="TreeGrafter"/>
</dbReference>
<dbReference type="Gene3D" id="3.40.50.2300">
    <property type="match status" value="1"/>
</dbReference>
<keyword evidence="9" id="KW-1185">Reference proteome</keyword>